<evidence type="ECO:0000256" key="1">
    <source>
        <dbReference type="SAM" id="Coils"/>
    </source>
</evidence>
<accession>A0A4Y7THS0</accession>
<reference evidence="3 4" key="1">
    <citation type="journal article" date="2019" name="Nat. Ecol. Evol.">
        <title>Megaphylogeny resolves global patterns of mushroom evolution.</title>
        <authorList>
            <person name="Varga T."/>
            <person name="Krizsan K."/>
            <person name="Foldi C."/>
            <person name="Dima B."/>
            <person name="Sanchez-Garcia M."/>
            <person name="Sanchez-Ramirez S."/>
            <person name="Szollosi G.J."/>
            <person name="Szarkandi J.G."/>
            <person name="Papp V."/>
            <person name="Albert L."/>
            <person name="Andreopoulos W."/>
            <person name="Angelini C."/>
            <person name="Antonin V."/>
            <person name="Barry K.W."/>
            <person name="Bougher N.L."/>
            <person name="Buchanan P."/>
            <person name="Buyck B."/>
            <person name="Bense V."/>
            <person name="Catcheside P."/>
            <person name="Chovatia M."/>
            <person name="Cooper J."/>
            <person name="Damon W."/>
            <person name="Desjardin D."/>
            <person name="Finy P."/>
            <person name="Geml J."/>
            <person name="Haridas S."/>
            <person name="Hughes K."/>
            <person name="Justo A."/>
            <person name="Karasinski D."/>
            <person name="Kautmanova I."/>
            <person name="Kiss B."/>
            <person name="Kocsube S."/>
            <person name="Kotiranta H."/>
            <person name="LaButti K.M."/>
            <person name="Lechner B.E."/>
            <person name="Liimatainen K."/>
            <person name="Lipzen A."/>
            <person name="Lukacs Z."/>
            <person name="Mihaltcheva S."/>
            <person name="Morgado L.N."/>
            <person name="Niskanen T."/>
            <person name="Noordeloos M.E."/>
            <person name="Ohm R.A."/>
            <person name="Ortiz-Santana B."/>
            <person name="Ovrebo C."/>
            <person name="Racz N."/>
            <person name="Riley R."/>
            <person name="Savchenko A."/>
            <person name="Shiryaev A."/>
            <person name="Soop K."/>
            <person name="Spirin V."/>
            <person name="Szebenyi C."/>
            <person name="Tomsovsky M."/>
            <person name="Tulloss R.E."/>
            <person name="Uehling J."/>
            <person name="Grigoriev I.V."/>
            <person name="Vagvolgyi C."/>
            <person name="Papp T."/>
            <person name="Martin F.M."/>
            <person name="Miettinen O."/>
            <person name="Hibbett D.S."/>
            <person name="Nagy L.G."/>
        </authorList>
    </citation>
    <scope>NUCLEOTIDE SEQUENCE [LARGE SCALE GENOMIC DNA]</scope>
    <source>
        <strain evidence="3 4">FP101781</strain>
    </source>
</reference>
<evidence type="ECO:0000256" key="2">
    <source>
        <dbReference type="SAM" id="MobiDB-lite"/>
    </source>
</evidence>
<proteinExistence type="predicted"/>
<dbReference type="AlphaFoldDB" id="A0A4Y7THS0"/>
<evidence type="ECO:0000313" key="4">
    <source>
        <dbReference type="Proteomes" id="UP000298030"/>
    </source>
</evidence>
<dbReference type="EMBL" id="QPFP01000011">
    <property type="protein sequence ID" value="TEB33725.1"/>
    <property type="molecule type" value="Genomic_DNA"/>
</dbReference>
<dbReference type="Proteomes" id="UP000298030">
    <property type="component" value="Unassembled WGS sequence"/>
</dbReference>
<feature type="region of interest" description="Disordered" evidence="2">
    <location>
        <begin position="177"/>
        <end position="216"/>
    </location>
</feature>
<gene>
    <name evidence="3" type="ORF">FA13DRAFT_107952</name>
</gene>
<feature type="coiled-coil region" evidence="1">
    <location>
        <begin position="108"/>
        <end position="161"/>
    </location>
</feature>
<dbReference type="OrthoDB" id="10649356at2759"/>
<organism evidence="3 4">
    <name type="scientific">Coprinellus micaceus</name>
    <name type="common">Glistening ink-cap mushroom</name>
    <name type="synonym">Coprinus micaceus</name>
    <dbReference type="NCBI Taxonomy" id="71717"/>
    <lineage>
        <taxon>Eukaryota</taxon>
        <taxon>Fungi</taxon>
        <taxon>Dikarya</taxon>
        <taxon>Basidiomycota</taxon>
        <taxon>Agaricomycotina</taxon>
        <taxon>Agaricomycetes</taxon>
        <taxon>Agaricomycetidae</taxon>
        <taxon>Agaricales</taxon>
        <taxon>Agaricineae</taxon>
        <taxon>Psathyrellaceae</taxon>
        <taxon>Coprinellus</taxon>
    </lineage>
</organism>
<comment type="caution">
    <text evidence="3">The sequence shown here is derived from an EMBL/GenBank/DDBJ whole genome shotgun (WGS) entry which is preliminary data.</text>
</comment>
<keyword evidence="1" id="KW-0175">Coiled coil</keyword>
<protein>
    <submittedName>
        <fullName evidence="3">Uncharacterized protein</fullName>
    </submittedName>
</protein>
<keyword evidence="4" id="KW-1185">Reference proteome</keyword>
<evidence type="ECO:0000313" key="3">
    <source>
        <dbReference type="EMBL" id="TEB33725.1"/>
    </source>
</evidence>
<sequence>MIVPIAAPIGALVLLRLARATFKVCSTMLIHNAKAIVLFLVAAYATSERIRRAASQQAGNDADVRVLRLVQENQDLQLQLVILRKCNGELNAGLIAREGLDEIISRELASQTMEMEEMKKQLHMMEASSSWVNEADGAMTRDHLESLCDQYEKKILELTDKLSECHTRLSHTGSWDINTAFNISPPPPHRTRSAPGKRYTASHPGRLITIGESPPP</sequence>
<name>A0A4Y7THS0_COPMI</name>